<feature type="region of interest" description="Disordered" evidence="1">
    <location>
        <begin position="245"/>
        <end position="270"/>
    </location>
</feature>
<sequence length="402" mass="44477">MRNDNAPGATANIFADSQARDDGVRMSERDWQAFGVELMRNDFALRQQQVDAGRPDLALNLPVKDVQASHDPTFRRREINPDAWTPRQLLEAARRHGGEAEAEKVWSMMLDNAALGVKRGAQTTDALSRQYNDAELSASNYFVAMGLARKSAGLFPTPNTDPDRIEHDGKTYTFHAQSGRWLGPAPIESRIPVPLPVSDPALIESLNDTRELRQERQQLREQFHPDDPNRQRPIMASPWLLSDAAPERGEENPSPQVAHSSDPTHPDHPRHALHQQCVAGVQALDASMGRQWDERSACMAASLTALAASKGLERVDQVVLSGHGTEASPGQYVFVVQGDRENPAHQRAHMSTDQAVGTPPEQSFQRLAALDQEHAQERGLQAQREQNVQQDVQARSGPAMHA</sequence>
<feature type="region of interest" description="Disordered" evidence="1">
    <location>
        <begin position="344"/>
        <end position="363"/>
    </location>
</feature>
<dbReference type="InterPro" id="IPR046519">
    <property type="entry name" value="X-Tfes_XVIPCD"/>
</dbReference>
<name>A0ABT3JX91_9XANT</name>
<dbReference type="Proteomes" id="UP001209922">
    <property type="component" value="Unassembled WGS sequence"/>
</dbReference>
<evidence type="ECO:0000313" key="3">
    <source>
        <dbReference type="EMBL" id="MCW4473094.1"/>
    </source>
</evidence>
<feature type="domain" description="X-Tfes XVIPCD" evidence="2">
    <location>
        <begin position="265"/>
        <end position="368"/>
    </location>
</feature>
<protein>
    <recommendedName>
        <fullName evidence="2">X-Tfes XVIPCD domain-containing protein</fullName>
    </recommendedName>
</protein>
<evidence type="ECO:0000256" key="1">
    <source>
        <dbReference type="SAM" id="MobiDB-lite"/>
    </source>
</evidence>
<keyword evidence="4" id="KW-1185">Reference proteome</keyword>
<dbReference type="Pfam" id="PF20410">
    <property type="entry name" value="X-Tfes_XVIPCD"/>
    <property type="match status" value="1"/>
</dbReference>
<feature type="compositionally biased region" description="Polar residues" evidence="1">
    <location>
        <begin position="349"/>
        <end position="363"/>
    </location>
</feature>
<comment type="caution">
    <text evidence="3">The sequence shown here is derived from an EMBL/GenBank/DDBJ whole genome shotgun (WGS) entry which is preliminary data.</text>
</comment>
<dbReference type="RefSeq" id="WP_265128081.1">
    <property type="nucleotide sequence ID" value="NZ_JAPCHY010000009.1"/>
</dbReference>
<accession>A0ABT3JX91</accession>
<feature type="region of interest" description="Disordered" evidence="1">
    <location>
        <begin position="1"/>
        <end position="21"/>
    </location>
</feature>
<proteinExistence type="predicted"/>
<organism evidence="3 4">
    <name type="scientific">Xanthomonas chitinilytica</name>
    <dbReference type="NCBI Taxonomy" id="2989819"/>
    <lineage>
        <taxon>Bacteria</taxon>
        <taxon>Pseudomonadati</taxon>
        <taxon>Pseudomonadota</taxon>
        <taxon>Gammaproteobacteria</taxon>
        <taxon>Lysobacterales</taxon>
        <taxon>Lysobacteraceae</taxon>
        <taxon>Xanthomonas</taxon>
    </lineage>
</organism>
<dbReference type="EMBL" id="JAPCHY010000009">
    <property type="protein sequence ID" value="MCW4473094.1"/>
    <property type="molecule type" value="Genomic_DNA"/>
</dbReference>
<feature type="region of interest" description="Disordered" evidence="1">
    <location>
        <begin position="368"/>
        <end position="402"/>
    </location>
</feature>
<reference evidence="3 4" key="1">
    <citation type="submission" date="2022-10" db="EMBL/GenBank/DDBJ databases">
        <title>Xanthomonas sp. H13-6.</title>
        <authorList>
            <person name="Liu X."/>
            <person name="Deng Z."/>
            <person name="Jiang Y."/>
            <person name="Yu T."/>
            <person name="Ai J."/>
        </authorList>
    </citation>
    <scope>NUCLEOTIDE SEQUENCE [LARGE SCALE GENOMIC DNA]</scope>
    <source>
        <strain evidence="3 4">H13-6</strain>
    </source>
</reference>
<evidence type="ECO:0000313" key="4">
    <source>
        <dbReference type="Proteomes" id="UP001209922"/>
    </source>
</evidence>
<gene>
    <name evidence="3" type="ORF">OK345_11320</name>
</gene>
<evidence type="ECO:0000259" key="2">
    <source>
        <dbReference type="Pfam" id="PF20410"/>
    </source>
</evidence>
<feature type="compositionally biased region" description="Polar residues" evidence="1">
    <location>
        <begin position="383"/>
        <end position="393"/>
    </location>
</feature>